<protein>
    <submittedName>
        <fullName evidence="1">YaaQ protein</fullName>
    </submittedName>
</protein>
<sequence length="138" mass="15372">METEYLFLSSVIGIMEVRISRNFRQGGIKLKLILAVVQDQDSNRLLNALMDHNFRVTKLATTGGFLKSGNTTFIIGTEDIRVDKALQIIKDNCRSRDQLVAPVSPMGGNADSYIPYPVEVEVGGATVFVLPVEQFFQY</sequence>
<accession>A0A090IWL4</accession>
<dbReference type="InterPro" id="IPR010375">
    <property type="entry name" value="CdAMP_rec"/>
</dbReference>
<dbReference type="InterPro" id="IPR011322">
    <property type="entry name" value="N-reg_PII-like_a/b"/>
</dbReference>
<dbReference type="PATRIC" id="fig|35841.6.peg.1399"/>
<proteinExistence type="predicted"/>
<dbReference type="eggNOG" id="COG3870">
    <property type="taxonomic scope" value="Bacteria"/>
</dbReference>
<dbReference type="SUPFAM" id="SSF54913">
    <property type="entry name" value="GlnB-like"/>
    <property type="match status" value="1"/>
</dbReference>
<dbReference type="PANTHER" id="PTHR38456">
    <property type="entry name" value="CYCLIC DI-AMP RECEPTOR A"/>
    <property type="match status" value="1"/>
</dbReference>
<dbReference type="Pfam" id="PF06153">
    <property type="entry name" value="CdAMP_rec"/>
    <property type="match status" value="1"/>
</dbReference>
<evidence type="ECO:0000313" key="2">
    <source>
        <dbReference type="Proteomes" id="UP000040576"/>
    </source>
</evidence>
<evidence type="ECO:0000313" key="1">
    <source>
        <dbReference type="EMBL" id="CED99900.1"/>
    </source>
</evidence>
<dbReference type="STRING" id="35841.B4167_0064"/>
<reference evidence="1 2" key="1">
    <citation type="submission" date="2014-07" db="EMBL/GenBank/DDBJ databases">
        <authorList>
            <person name="Wibberg Daniel"/>
        </authorList>
    </citation>
    <scope>NUCLEOTIDE SEQUENCE [LARGE SCALE GENOMIC DNA]</scope>
</reference>
<organism evidence="1 2">
    <name type="scientific">Caldibacillus thermoamylovorans</name>
    <dbReference type="NCBI Taxonomy" id="35841"/>
    <lineage>
        <taxon>Bacteria</taxon>
        <taxon>Bacillati</taxon>
        <taxon>Bacillota</taxon>
        <taxon>Bacilli</taxon>
        <taxon>Bacillales</taxon>
        <taxon>Bacillaceae</taxon>
        <taxon>Caldibacillus</taxon>
    </lineage>
</organism>
<dbReference type="AlphaFoldDB" id="A0A090IWL4"/>
<keyword evidence="2" id="KW-1185">Reference proteome</keyword>
<name>A0A090IWL4_9BACI</name>
<dbReference type="EMBL" id="CCRF01000001">
    <property type="protein sequence ID" value="CED99900.1"/>
    <property type="molecule type" value="Genomic_DNA"/>
</dbReference>
<dbReference type="InterPro" id="IPR015867">
    <property type="entry name" value="N-reg_PII/ATP_PRibTrfase_C"/>
</dbReference>
<dbReference type="PANTHER" id="PTHR38456:SF1">
    <property type="entry name" value="CYCLIC DI-AMP RECEPTOR A"/>
    <property type="match status" value="1"/>
</dbReference>
<dbReference type="Proteomes" id="UP000040576">
    <property type="component" value="Unassembled WGS sequence"/>
</dbReference>
<gene>
    <name evidence="1" type="ORF">BT1A1_0028</name>
</gene>
<dbReference type="Gene3D" id="3.30.70.120">
    <property type="match status" value="1"/>
</dbReference>